<dbReference type="PANTHER" id="PTHR43540:SF3">
    <property type="entry name" value="ENTEROBACTIN SYNTHASE COMPONENT B"/>
    <property type="match status" value="1"/>
</dbReference>
<keyword evidence="10" id="KW-0456">Lyase</keyword>
<evidence type="ECO:0000256" key="3">
    <source>
        <dbReference type="ARBA" id="ARBA00012100"/>
    </source>
</evidence>
<organism evidence="10 11">
    <name type="scientific">Dendrosporobacter quercicolus</name>
    <dbReference type="NCBI Taxonomy" id="146817"/>
    <lineage>
        <taxon>Bacteria</taxon>
        <taxon>Bacillati</taxon>
        <taxon>Bacillota</taxon>
        <taxon>Negativicutes</taxon>
        <taxon>Selenomonadales</taxon>
        <taxon>Sporomusaceae</taxon>
        <taxon>Dendrosporobacter</taxon>
    </lineage>
</organism>
<dbReference type="GO" id="GO:0016829">
    <property type="term" value="F:lyase activity"/>
    <property type="evidence" value="ECO:0007669"/>
    <property type="project" value="UniProtKB-KW"/>
</dbReference>
<dbReference type="Pfam" id="PF00857">
    <property type="entry name" value="Isochorismatase"/>
    <property type="match status" value="1"/>
</dbReference>
<dbReference type="Gene3D" id="1.10.1200.10">
    <property type="entry name" value="ACP-like"/>
    <property type="match status" value="1"/>
</dbReference>
<evidence type="ECO:0000313" key="10">
    <source>
        <dbReference type="EMBL" id="SDM25268.1"/>
    </source>
</evidence>
<evidence type="ECO:0000313" key="11">
    <source>
        <dbReference type="Proteomes" id="UP000214880"/>
    </source>
</evidence>
<dbReference type="Gene3D" id="3.40.50.850">
    <property type="entry name" value="Isochorismatase-like"/>
    <property type="match status" value="1"/>
</dbReference>
<feature type="domain" description="Carrier" evidence="9">
    <location>
        <begin position="225"/>
        <end position="301"/>
    </location>
</feature>
<dbReference type="InterPro" id="IPR050272">
    <property type="entry name" value="Isochorismatase-like_hydrls"/>
</dbReference>
<dbReference type="PANTHER" id="PTHR43540">
    <property type="entry name" value="PEROXYUREIDOACRYLATE/UREIDOACRYLATE AMIDOHYDROLASE-RELATED"/>
    <property type="match status" value="1"/>
</dbReference>
<dbReference type="EC" id="3.3.2.1" evidence="3"/>
<dbReference type="PRINTS" id="PR01398">
    <property type="entry name" value="ISCHRISMTASE"/>
</dbReference>
<dbReference type="AlphaFoldDB" id="A0A1G9RPQ2"/>
<dbReference type="GO" id="GO:0008908">
    <property type="term" value="F:isochorismatase activity"/>
    <property type="evidence" value="ECO:0007669"/>
    <property type="project" value="UniProtKB-EC"/>
</dbReference>
<evidence type="ECO:0000256" key="8">
    <source>
        <dbReference type="PIRSR" id="PIRSR001111-50"/>
    </source>
</evidence>
<evidence type="ECO:0000256" key="6">
    <source>
        <dbReference type="ARBA" id="ARBA00022801"/>
    </source>
</evidence>
<dbReference type="InterPro" id="IPR000868">
    <property type="entry name" value="Isochorismatase-like_dom"/>
</dbReference>
<dbReference type="InterPro" id="IPR036380">
    <property type="entry name" value="Isochorismatase-like_sf"/>
</dbReference>
<dbReference type="InterPro" id="IPR009081">
    <property type="entry name" value="PP-bd_ACP"/>
</dbReference>
<dbReference type="FunFam" id="1.10.1200.10:FF:000021">
    <property type="entry name" value="Isochorismatase"/>
    <property type="match status" value="1"/>
</dbReference>
<dbReference type="PROSITE" id="PS50075">
    <property type="entry name" value="CARRIER"/>
    <property type="match status" value="1"/>
</dbReference>
<comment type="catalytic activity">
    <reaction evidence="7">
        <text>isochorismate + H2O = (2S,3S)-2,3-dihydroxy-2,3-dihydrobenzoate + pyruvate</text>
        <dbReference type="Rhea" id="RHEA:11112"/>
        <dbReference type="ChEBI" id="CHEBI:15361"/>
        <dbReference type="ChEBI" id="CHEBI:15377"/>
        <dbReference type="ChEBI" id="CHEBI:29780"/>
        <dbReference type="ChEBI" id="CHEBI:58764"/>
        <dbReference type="EC" id="3.3.2.1"/>
    </reaction>
</comment>
<reference evidence="10 11" key="1">
    <citation type="submission" date="2016-10" db="EMBL/GenBank/DDBJ databases">
        <authorList>
            <person name="de Groot N.N."/>
        </authorList>
    </citation>
    <scope>NUCLEOTIDE SEQUENCE [LARGE SCALE GENOMIC DNA]</scope>
    <source>
        <strain evidence="10 11">DSM 1736</strain>
    </source>
</reference>
<evidence type="ECO:0000256" key="7">
    <source>
        <dbReference type="ARBA" id="ARBA00048590"/>
    </source>
</evidence>
<evidence type="ECO:0000256" key="1">
    <source>
        <dbReference type="ARBA" id="ARBA00004924"/>
    </source>
</evidence>
<sequence length="301" mass="33568">MSIPAILPYSMPLEADLPSNRAWWKAHSQRAVLLIHDMQQYFLSAYQPEASPVAELLENIRLLKTRCAELGIPVVYTAQPGAQQPEDHALLRDFWGPGLADEPEQAKIVDAIAPGENDTVLTKWRYSAFKRTKLRKFMQERGRDQLIICGVYAHIGCLLTAGDAFMQDVQTFFVGDAMADFSLAHHQMALKYAADNCAVITSTALLLDELKSSSPSAQKLAGEAEAPGLTLQQVRNQVAELLGETAADMKDSENLIDRGLDSIRMMSLVEKWRRVRADLTFVKLAKEPTIATWWRLLSAAR</sequence>
<comment type="similarity">
    <text evidence="2">Belongs to the isochorismatase family.</text>
</comment>
<dbReference type="InterPro" id="IPR016291">
    <property type="entry name" value="Isochorismatase"/>
</dbReference>
<dbReference type="InterPro" id="IPR036736">
    <property type="entry name" value="ACP-like_sf"/>
</dbReference>
<dbReference type="STRING" id="146817.SAMN04488502_10362"/>
<dbReference type="SUPFAM" id="SSF52499">
    <property type="entry name" value="Isochorismatase-like hydrolases"/>
    <property type="match status" value="1"/>
</dbReference>
<dbReference type="Proteomes" id="UP000214880">
    <property type="component" value="Unassembled WGS sequence"/>
</dbReference>
<comment type="cofactor">
    <cofactor evidence="8">
        <name>pantetheine 4'-phosphate</name>
        <dbReference type="ChEBI" id="CHEBI:47942"/>
    </cofactor>
    <text evidence="8">Binds 1 phosphopantetheine covalently.</text>
</comment>
<gene>
    <name evidence="10" type="ORF">SAMN04488502_10362</name>
</gene>
<keyword evidence="11" id="KW-1185">Reference proteome</keyword>
<proteinExistence type="inferred from homology"/>
<dbReference type="Pfam" id="PF00550">
    <property type="entry name" value="PP-binding"/>
    <property type="match status" value="1"/>
</dbReference>
<accession>A0A1G9RPQ2</accession>
<evidence type="ECO:0000259" key="9">
    <source>
        <dbReference type="PROSITE" id="PS50075"/>
    </source>
</evidence>
<dbReference type="EMBL" id="FNHB01000003">
    <property type="protein sequence ID" value="SDM25268.1"/>
    <property type="molecule type" value="Genomic_DNA"/>
</dbReference>
<comment type="pathway">
    <text evidence="1">Siderophore biosynthesis.</text>
</comment>
<keyword evidence="5 8" id="KW-0597">Phosphoprotein</keyword>
<protein>
    <recommendedName>
        <fullName evidence="3">isochorismatase</fullName>
        <ecNumber evidence="3">3.3.2.1</ecNumber>
    </recommendedName>
</protein>
<dbReference type="SUPFAM" id="SSF47336">
    <property type="entry name" value="ACP-like"/>
    <property type="match status" value="1"/>
</dbReference>
<keyword evidence="6" id="KW-0378">Hydrolase</keyword>
<keyword evidence="4 8" id="KW-0596">Phosphopantetheine</keyword>
<evidence type="ECO:0000256" key="2">
    <source>
        <dbReference type="ARBA" id="ARBA00006336"/>
    </source>
</evidence>
<name>A0A1G9RPQ2_9FIRM</name>
<dbReference type="RefSeq" id="WP_092071362.1">
    <property type="nucleotide sequence ID" value="NZ_FNHB01000003.1"/>
</dbReference>
<dbReference type="OrthoDB" id="257098at2"/>
<feature type="modified residue" description="O-(pantetheine 4'-phosphoryl)serine" evidence="8">
    <location>
        <position position="262"/>
    </location>
</feature>
<evidence type="ECO:0000256" key="4">
    <source>
        <dbReference type="ARBA" id="ARBA00022450"/>
    </source>
</evidence>
<dbReference type="PIRSF" id="PIRSF001111">
    <property type="entry name" value="Isochorismatase"/>
    <property type="match status" value="1"/>
</dbReference>
<evidence type="ECO:0000256" key="5">
    <source>
        <dbReference type="ARBA" id="ARBA00022553"/>
    </source>
</evidence>